<sequence length="257" mass="27990">MRNLRPSDLAREHGLSAQAIRNYERDGCLPAADRSDTGYRRYTEVHAAALRAFLALVPAHGHATASRIMNAVNDNDLETALDLIDRGHTQLLRDRETLAGVRRAVDHLTTEPATPQPPTAPYTIGELAHRLNLTTATLRSWEDAAILAPIRDPATGYRVYRADDIRDAELTHLLRRGGYPLERIAAVLDQIRKAGGTAALAATFADWQQRLTARGVAMLNAAALLGRYLSVRSSSTGETGAIRTGREAVASDQVLAQ</sequence>
<dbReference type="SUPFAM" id="SSF46955">
    <property type="entry name" value="Putative DNA-binding domain"/>
    <property type="match status" value="2"/>
</dbReference>
<gene>
    <name evidence="3" type="ORF">D5S18_05455</name>
</gene>
<dbReference type="RefSeq" id="WP_120038649.1">
    <property type="nucleotide sequence ID" value="NZ_QZFU01000013.1"/>
</dbReference>
<feature type="domain" description="HTH merR-type" evidence="2">
    <location>
        <begin position="3"/>
        <end position="51"/>
    </location>
</feature>
<keyword evidence="1" id="KW-0238">DNA-binding</keyword>
<evidence type="ECO:0000259" key="2">
    <source>
        <dbReference type="PROSITE" id="PS50937"/>
    </source>
</evidence>
<dbReference type="AlphaFoldDB" id="A0A3A4KQP5"/>
<proteinExistence type="predicted"/>
<dbReference type="PANTHER" id="PTHR30204:SF93">
    <property type="entry name" value="HTH MERR-TYPE DOMAIN-CONTAINING PROTEIN"/>
    <property type="match status" value="1"/>
</dbReference>
<dbReference type="InterPro" id="IPR000551">
    <property type="entry name" value="MerR-type_HTH_dom"/>
</dbReference>
<organism evidence="3 4">
    <name type="scientific">Nocardia panacis</name>
    <dbReference type="NCBI Taxonomy" id="2340916"/>
    <lineage>
        <taxon>Bacteria</taxon>
        <taxon>Bacillati</taxon>
        <taxon>Actinomycetota</taxon>
        <taxon>Actinomycetes</taxon>
        <taxon>Mycobacteriales</taxon>
        <taxon>Nocardiaceae</taxon>
        <taxon>Nocardia</taxon>
    </lineage>
</organism>
<accession>A0A3A4KQP5</accession>
<feature type="domain" description="HTH merR-type" evidence="2">
    <location>
        <begin position="121"/>
        <end position="190"/>
    </location>
</feature>
<dbReference type="PANTHER" id="PTHR30204">
    <property type="entry name" value="REDOX-CYCLING DRUG-SENSING TRANSCRIPTIONAL ACTIVATOR SOXR"/>
    <property type="match status" value="1"/>
</dbReference>
<dbReference type="EMBL" id="QZFU01000013">
    <property type="protein sequence ID" value="RJO78351.1"/>
    <property type="molecule type" value="Genomic_DNA"/>
</dbReference>
<protein>
    <submittedName>
        <fullName evidence="3">MerR family transcriptional regulator</fullName>
    </submittedName>
</protein>
<dbReference type="InterPro" id="IPR047057">
    <property type="entry name" value="MerR_fam"/>
</dbReference>
<evidence type="ECO:0000313" key="3">
    <source>
        <dbReference type="EMBL" id="RJO78351.1"/>
    </source>
</evidence>
<dbReference type="InterPro" id="IPR009061">
    <property type="entry name" value="DNA-bd_dom_put_sf"/>
</dbReference>
<dbReference type="Proteomes" id="UP000266677">
    <property type="component" value="Unassembled WGS sequence"/>
</dbReference>
<dbReference type="SMART" id="SM00422">
    <property type="entry name" value="HTH_MERR"/>
    <property type="match status" value="2"/>
</dbReference>
<name>A0A3A4KQP5_9NOCA</name>
<dbReference type="GO" id="GO:0003677">
    <property type="term" value="F:DNA binding"/>
    <property type="evidence" value="ECO:0007669"/>
    <property type="project" value="UniProtKB-KW"/>
</dbReference>
<dbReference type="Pfam" id="PF13411">
    <property type="entry name" value="MerR_1"/>
    <property type="match status" value="1"/>
</dbReference>
<dbReference type="GO" id="GO:0003700">
    <property type="term" value="F:DNA-binding transcription factor activity"/>
    <property type="evidence" value="ECO:0007669"/>
    <property type="project" value="InterPro"/>
</dbReference>
<dbReference type="Gene3D" id="1.10.1660.10">
    <property type="match status" value="2"/>
</dbReference>
<dbReference type="OrthoDB" id="3826383at2"/>
<dbReference type="PROSITE" id="PS50937">
    <property type="entry name" value="HTH_MERR_2"/>
    <property type="match status" value="2"/>
</dbReference>
<keyword evidence="4" id="KW-1185">Reference proteome</keyword>
<reference evidence="3 4" key="1">
    <citation type="submission" date="2018-09" db="EMBL/GenBank/DDBJ databases">
        <title>YIM PH21274 draft genome.</title>
        <authorList>
            <person name="Miao C."/>
        </authorList>
    </citation>
    <scope>NUCLEOTIDE SEQUENCE [LARGE SCALE GENOMIC DNA]</scope>
    <source>
        <strain evidence="3 4">YIM PH 21724</strain>
    </source>
</reference>
<dbReference type="Pfam" id="PF00376">
    <property type="entry name" value="MerR"/>
    <property type="match status" value="1"/>
</dbReference>
<evidence type="ECO:0000256" key="1">
    <source>
        <dbReference type="ARBA" id="ARBA00023125"/>
    </source>
</evidence>
<evidence type="ECO:0000313" key="4">
    <source>
        <dbReference type="Proteomes" id="UP000266677"/>
    </source>
</evidence>
<comment type="caution">
    <text evidence="3">The sequence shown here is derived from an EMBL/GenBank/DDBJ whole genome shotgun (WGS) entry which is preliminary data.</text>
</comment>